<dbReference type="InterPro" id="IPR005174">
    <property type="entry name" value="KIB1-4_b-propeller"/>
</dbReference>
<protein>
    <submittedName>
        <fullName evidence="3">Uncharacterized protein LOC109127026</fullName>
    </submittedName>
</protein>
<evidence type="ECO:0000313" key="3">
    <source>
        <dbReference type="RefSeq" id="XP_019086647.1"/>
    </source>
</evidence>
<reference evidence="2" key="1">
    <citation type="journal article" date="2014" name="Nat. Commun.">
        <title>The emerging biofuel crop Camelina sativa retains a highly undifferentiated hexaploid genome structure.</title>
        <authorList>
            <person name="Kagale S."/>
            <person name="Koh C."/>
            <person name="Nixon J."/>
            <person name="Bollina V."/>
            <person name="Clarke W.E."/>
            <person name="Tuteja R."/>
            <person name="Spillane C."/>
            <person name="Robinson S.J."/>
            <person name="Links M.G."/>
            <person name="Clarke C."/>
            <person name="Higgins E.E."/>
            <person name="Huebert T."/>
            <person name="Sharpe A.G."/>
            <person name="Parkin I.A."/>
        </authorList>
    </citation>
    <scope>NUCLEOTIDE SEQUENCE [LARGE SCALE GENOMIC DNA]</scope>
    <source>
        <strain evidence="2">cv. DH55</strain>
    </source>
</reference>
<name>A0ABM1QIQ9_CAMSA</name>
<dbReference type="RefSeq" id="XP_019086647.1">
    <property type="nucleotide sequence ID" value="XM_019231102.1"/>
</dbReference>
<sequence>MSLLLSRLSRIRPGKPASVRSSLLLILSNGFSTSLLQTPPCSIIRAIPCGGGLGKLIGCYANDARNTSLEKKVPLELLMKRELIMKRVIKEIVTIGASHGWIATFDMEDEVLRLQDDLNPAASDTHPKRIPLPYLVTLPHCQTEIITNVSMSKPSPEDEDCIVAVKFFGPQLSFCKPSQSKPKWHNISFDNRCFYSSRIIFSKKDDMFRMLGSGGHLIASWDLSEHKRKPMLQKVRYQNLPELTETKREHLYSCFTSDHLVESESTGETFLVKWYQETAQIDDGVAKMRTKDVLVFKLDEEGNAVYTNDIGDLCMFLSKSEPFCVPSASFPGMGRNNVLIWDVDGDTFLHLDDSYPIITHIGELSAPFHIPPQNVK</sequence>
<dbReference type="PANTHER" id="PTHR31681">
    <property type="entry name" value="C2H2-LIKE ZINC FINGER PROTEIN"/>
    <property type="match status" value="1"/>
</dbReference>
<accession>A0ABM1QIQ9</accession>
<feature type="domain" description="KIB1-4 beta-propeller" evidence="1">
    <location>
        <begin position="89"/>
        <end position="345"/>
    </location>
</feature>
<proteinExistence type="predicted"/>
<gene>
    <name evidence="3" type="primary">LOC109127026</name>
</gene>
<dbReference type="PANTHER" id="PTHR31681:SF54">
    <property type="entry name" value="DUF295 DOMAIN-CONTAINING PROTEIN-RELATED"/>
    <property type="match status" value="1"/>
</dbReference>
<evidence type="ECO:0000259" key="1">
    <source>
        <dbReference type="Pfam" id="PF03478"/>
    </source>
</evidence>
<reference evidence="3" key="2">
    <citation type="submission" date="2025-08" db="UniProtKB">
        <authorList>
            <consortium name="RefSeq"/>
        </authorList>
    </citation>
    <scope>IDENTIFICATION</scope>
    <source>
        <tissue evidence="3">Leaf</tissue>
    </source>
</reference>
<organism evidence="2 3">
    <name type="scientific">Camelina sativa</name>
    <name type="common">False flax</name>
    <name type="synonym">Myagrum sativum</name>
    <dbReference type="NCBI Taxonomy" id="90675"/>
    <lineage>
        <taxon>Eukaryota</taxon>
        <taxon>Viridiplantae</taxon>
        <taxon>Streptophyta</taxon>
        <taxon>Embryophyta</taxon>
        <taxon>Tracheophyta</taxon>
        <taxon>Spermatophyta</taxon>
        <taxon>Magnoliopsida</taxon>
        <taxon>eudicotyledons</taxon>
        <taxon>Gunneridae</taxon>
        <taxon>Pentapetalae</taxon>
        <taxon>rosids</taxon>
        <taxon>malvids</taxon>
        <taxon>Brassicales</taxon>
        <taxon>Brassicaceae</taxon>
        <taxon>Camelineae</taxon>
        <taxon>Camelina</taxon>
    </lineage>
</organism>
<evidence type="ECO:0000313" key="2">
    <source>
        <dbReference type="Proteomes" id="UP000694864"/>
    </source>
</evidence>
<dbReference type="Pfam" id="PF03478">
    <property type="entry name" value="Beta-prop_KIB1-4"/>
    <property type="match status" value="1"/>
</dbReference>
<dbReference type="Proteomes" id="UP000694864">
    <property type="component" value="Chromosome 2"/>
</dbReference>
<keyword evidence="2" id="KW-1185">Reference proteome</keyword>
<dbReference type="GeneID" id="109127026"/>